<dbReference type="Gene3D" id="3.10.20.370">
    <property type="match status" value="1"/>
</dbReference>
<proteinExistence type="predicted"/>
<evidence type="ECO:0000256" key="1">
    <source>
        <dbReference type="ARBA" id="ARBA00023268"/>
    </source>
</evidence>
<organism evidence="4 5">
    <name type="scientific">Taxus chinensis</name>
    <name type="common">Chinese yew</name>
    <name type="synonym">Taxus wallichiana var. chinensis</name>
    <dbReference type="NCBI Taxonomy" id="29808"/>
    <lineage>
        <taxon>Eukaryota</taxon>
        <taxon>Viridiplantae</taxon>
        <taxon>Streptophyta</taxon>
        <taxon>Embryophyta</taxon>
        <taxon>Tracheophyta</taxon>
        <taxon>Spermatophyta</taxon>
        <taxon>Pinopsida</taxon>
        <taxon>Pinidae</taxon>
        <taxon>Conifers II</taxon>
        <taxon>Cupressales</taxon>
        <taxon>Taxaceae</taxon>
        <taxon>Taxus</taxon>
    </lineage>
</organism>
<dbReference type="PANTHER" id="PTHR37984:SF5">
    <property type="entry name" value="PROTEIN NYNRIN-LIKE"/>
    <property type="match status" value="1"/>
</dbReference>
<dbReference type="Pfam" id="PF00078">
    <property type="entry name" value="RVT_1"/>
    <property type="match status" value="1"/>
</dbReference>
<dbReference type="Gene3D" id="1.10.340.70">
    <property type="match status" value="1"/>
</dbReference>
<dbReference type="Pfam" id="PF17919">
    <property type="entry name" value="RT_RNaseH_2"/>
    <property type="match status" value="1"/>
</dbReference>
<dbReference type="Gene3D" id="3.30.420.10">
    <property type="entry name" value="Ribonuclease H-like superfamily/Ribonuclease H"/>
    <property type="match status" value="1"/>
</dbReference>
<feature type="non-terminal residue" evidence="4">
    <location>
        <position position="539"/>
    </location>
</feature>
<dbReference type="Gene3D" id="3.30.70.270">
    <property type="match status" value="2"/>
</dbReference>
<dbReference type="InterPro" id="IPR043128">
    <property type="entry name" value="Rev_trsase/Diguanyl_cyclase"/>
</dbReference>
<dbReference type="Proteomes" id="UP000824469">
    <property type="component" value="Unassembled WGS sequence"/>
</dbReference>
<name>A0AA38C797_TAXCH</name>
<evidence type="ECO:0000259" key="2">
    <source>
        <dbReference type="PROSITE" id="PS50878"/>
    </source>
</evidence>
<dbReference type="AlphaFoldDB" id="A0AA38C797"/>
<dbReference type="InterPro" id="IPR001584">
    <property type="entry name" value="Integrase_cat-core"/>
</dbReference>
<dbReference type="GO" id="GO:0015074">
    <property type="term" value="P:DNA integration"/>
    <property type="evidence" value="ECO:0007669"/>
    <property type="project" value="InterPro"/>
</dbReference>
<comment type="caution">
    <text evidence="4">The sequence shown here is derived from an EMBL/GenBank/DDBJ whole genome shotgun (WGS) entry which is preliminary data.</text>
</comment>
<dbReference type="InterPro" id="IPR012337">
    <property type="entry name" value="RNaseH-like_sf"/>
</dbReference>
<dbReference type="GO" id="GO:0003676">
    <property type="term" value="F:nucleic acid binding"/>
    <property type="evidence" value="ECO:0007669"/>
    <property type="project" value="InterPro"/>
</dbReference>
<protein>
    <submittedName>
        <fullName evidence="4">Uncharacterized protein</fullName>
    </submittedName>
</protein>
<dbReference type="PANTHER" id="PTHR37984">
    <property type="entry name" value="PROTEIN CBG26694"/>
    <property type="match status" value="1"/>
</dbReference>
<dbReference type="InterPro" id="IPR036397">
    <property type="entry name" value="RNaseH_sf"/>
</dbReference>
<feature type="domain" description="Integrase catalytic" evidence="3">
    <location>
        <begin position="478"/>
        <end position="539"/>
    </location>
</feature>
<keyword evidence="5" id="KW-1185">Reference proteome</keyword>
<feature type="domain" description="Reverse transcriptase" evidence="2">
    <location>
        <begin position="1"/>
        <end position="116"/>
    </location>
</feature>
<sequence>MLDGFSGYNQVEVDTADQHKTTFTTPWGTFAYKRMPFGLINAGATFQRAMDLAFGSLKGKCIVIYLDDLTVFSKTRADHFDHLETVLLRCREHGISLNPKKSVFCVTEGKLLGHIVSKDGIKIDPERVQAIQQIPLPTSKKGVHSFFGKINFLRRFIPDFAELTLNISQMMKGKQTFGWSSEGKESFEGIKRAIAKTPVLACPDFSKDFIIYSYATDNTLVVVLTQEDSNEHELAIAFMSYILKDHELKYTMMEKHAFAVVKAVKQFRFYILNSHSMVLVPDTTVKSILTQQEFGSKRGNWVAKVQEYDIDIKPTKLVRGKGLCELIAEGARHELLEDKVGLPTVLFLSSVDEWYADITHFLTYGECPSHLTAKEKRTVKLRSVQYVLWENALFKRGLDGRFLKCVDKEQQKKLLSAFHDQACGGHYSSMVTAHKILRGGYYWPSLFRDASKWVDKCEACQTFVGRPKLASLPLKPVVIEEPFQQWGLDFIGTLNPASSAGHTHVLTATDYFTKWVEAIPVKSTTSEVVCSFIKENILV</sequence>
<dbReference type="GO" id="GO:0003824">
    <property type="term" value="F:catalytic activity"/>
    <property type="evidence" value="ECO:0007669"/>
    <property type="project" value="UniProtKB-KW"/>
</dbReference>
<dbReference type="InterPro" id="IPR050951">
    <property type="entry name" value="Retrovirus_Pol_polyprotein"/>
</dbReference>
<dbReference type="EMBL" id="JAHRHJ020000011">
    <property type="protein sequence ID" value="KAH9296271.1"/>
    <property type="molecule type" value="Genomic_DNA"/>
</dbReference>
<evidence type="ECO:0000313" key="5">
    <source>
        <dbReference type="Proteomes" id="UP000824469"/>
    </source>
</evidence>
<evidence type="ECO:0000313" key="4">
    <source>
        <dbReference type="EMBL" id="KAH9296271.1"/>
    </source>
</evidence>
<dbReference type="SUPFAM" id="SSF53098">
    <property type="entry name" value="Ribonuclease H-like"/>
    <property type="match status" value="1"/>
</dbReference>
<dbReference type="SUPFAM" id="SSF56672">
    <property type="entry name" value="DNA/RNA polymerases"/>
    <property type="match status" value="1"/>
</dbReference>
<dbReference type="InterPro" id="IPR041577">
    <property type="entry name" value="RT_RNaseH_2"/>
</dbReference>
<dbReference type="PROSITE" id="PS50878">
    <property type="entry name" value="RT_POL"/>
    <property type="match status" value="1"/>
</dbReference>
<dbReference type="FunFam" id="3.30.70.270:FF:000020">
    <property type="entry name" value="Transposon Tf2-6 polyprotein-like Protein"/>
    <property type="match status" value="1"/>
</dbReference>
<gene>
    <name evidence="4" type="ORF">KI387_039859</name>
</gene>
<dbReference type="PROSITE" id="PS50994">
    <property type="entry name" value="INTEGRASE"/>
    <property type="match status" value="1"/>
</dbReference>
<dbReference type="InterPro" id="IPR041588">
    <property type="entry name" value="Integrase_H2C2"/>
</dbReference>
<keyword evidence="1" id="KW-0511">Multifunctional enzyme</keyword>
<reference evidence="4 5" key="1">
    <citation type="journal article" date="2021" name="Nat. Plants">
        <title>The Taxus genome provides insights into paclitaxel biosynthesis.</title>
        <authorList>
            <person name="Xiong X."/>
            <person name="Gou J."/>
            <person name="Liao Q."/>
            <person name="Li Y."/>
            <person name="Zhou Q."/>
            <person name="Bi G."/>
            <person name="Li C."/>
            <person name="Du R."/>
            <person name="Wang X."/>
            <person name="Sun T."/>
            <person name="Guo L."/>
            <person name="Liang H."/>
            <person name="Lu P."/>
            <person name="Wu Y."/>
            <person name="Zhang Z."/>
            <person name="Ro D.K."/>
            <person name="Shang Y."/>
            <person name="Huang S."/>
            <person name="Yan J."/>
        </authorList>
    </citation>
    <scope>NUCLEOTIDE SEQUENCE [LARGE SCALE GENOMIC DNA]</scope>
    <source>
        <strain evidence="4">Ta-2019</strain>
    </source>
</reference>
<evidence type="ECO:0000259" key="3">
    <source>
        <dbReference type="PROSITE" id="PS50994"/>
    </source>
</evidence>
<accession>A0AA38C797</accession>
<dbReference type="Gene3D" id="3.10.10.10">
    <property type="entry name" value="HIV Type 1 Reverse Transcriptase, subunit A, domain 1"/>
    <property type="match status" value="1"/>
</dbReference>
<dbReference type="InterPro" id="IPR043502">
    <property type="entry name" value="DNA/RNA_pol_sf"/>
</dbReference>
<dbReference type="Pfam" id="PF17921">
    <property type="entry name" value="Integrase_H2C2"/>
    <property type="match status" value="1"/>
</dbReference>
<dbReference type="CDD" id="cd01647">
    <property type="entry name" value="RT_LTR"/>
    <property type="match status" value="1"/>
</dbReference>
<dbReference type="InterPro" id="IPR000477">
    <property type="entry name" value="RT_dom"/>
</dbReference>